<keyword evidence="5" id="KW-0732">Signal</keyword>
<evidence type="ECO:0000256" key="3">
    <source>
        <dbReference type="ARBA" id="ARBA00007799"/>
    </source>
</evidence>
<evidence type="ECO:0000256" key="8">
    <source>
        <dbReference type="ARBA" id="ARBA00023295"/>
    </source>
</evidence>
<evidence type="ECO:0000313" key="12">
    <source>
        <dbReference type="EMBL" id="GJN94318.1"/>
    </source>
</evidence>
<feature type="compositionally biased region" description="Polar residues" evidence="11">
    <location>
        <begin position="259"/>
        <end position="270"/>
    </location>
</feature>
<evidence type="ECO:0000256" key="1">
    <source>
        <dbReference type="ARBA" id="ARBA00000405"/>
    </source>
</evidence>
<evidence type="ECO:0000313" key="13">
    <source>
        <dbReference type="Proteomes" id="UP001342314"/>
    </source>
</evidence>
<gene>
    <name evidence="12" type="ORF">Rhopal_007392-T1</name>
</gene>
<proteinExistence type="inferred from homology"/>
<dbReference type="Pfam" id="PF07335">
    <property type="entry name" value="Glyco_hydro_75"/>
    <property type="match status" value="1"/>
</dbReference>
<dbReference type="PANTHER" id="PTHR42061:SF6">
    <property type="entry name" value="ENDO-CHITOSANASE"/>
    <property type="match status" value="1"/>
</dbReference>
<dbReference type="GO" id="GO:0000272">
    <property type="term" value="P:polysaccharide catabolic process"/>
    <property type="evidence" value="ECO:0007669"/>
    <property type="project" value="UniProtKB-KW"/>
</dbReference>
<comment type="catalytic activity">
    <reaction evidence="1 10">
        <text>Endohydrolysis of beta-(1-&gt;4)-linkages between D-glucosamine residues in a partly acetylated chitosan.</text>
        <dbReference type="EC" id="3.2.1.132"/>
    </reaction>
</comment>
<evidence type="ECO:0000256" key="11">
    <source>
        <dbReference type="SAM" id="MobiDB-lite"/>
    </source>
</evidence>
<comment type="function">
    <text evidence="10">Chitosanase catalyzing the endo-type cleavage of chitosan, the deacylated form of chitin. Chitosanase may be crucial in the degradation of the deacetylated portion of chitin in the fungal cell wall.</text>
</comment>
<evidence type="ECO:0000256" key="10">
    <source>
        <dbReference type="RuleBase" id="RU361208"/>
    </source>
</evidence>
<reference evidence="12 13" key="1">
    <citation type="submission" date="2021-12" db="EMBL/GenBank/DDBJ databases">
        <title>High titer production of polyol ester of fatty acids by Rhodotorula paludigena BS15 towards product separation-free biomass refinery.</title>
        <authorList>
            <person name="Mano J."/>
            <person name="Ono H."/>
            <person name="Tanaka T."/>
            <person name="Naito K."/>
            <person name="Sushida H."/>
            <person name="Ike M."/>
            <person name="Tokuyasu K."/>
            <person name="Kitaoka M."/>
        </authorList>
    </citation>
    <scope>NUCLEOTIDE SEQUENCE [LARGE SCALE GENOMIC DNA]</scope>
    <source>
        <strain evidence="12 13">BS15</strain>
    </source>
</reference>
<evidence type="ECO:0000256" key="5">
    <source>
        <dbReference type="ARBA" id="ARBA00022729"/>
    </source>
</evidence>
<dbReference type="InterPro" id="IPR009939">
    <property type="entry name" value="Chitosanase_fungal"/>
</dbReference>
<dbReference type="GO" id="GO:0016977">
    <property type="term" value="F:chitosanase activity"/>
    <property type="evidence" value="ECO:0007669"/>
    <property type="project" value="UniProtKB-EC"/>
</dbReference>
<comment type="similarity">
    <text evidence="3 10">Belongs to the glycosyl hydrolase 75 family.</text>
</comment>
<keyword evidence="4" id="KW-0964">Secreted</keyword>
<comment type="subcellular location">
    <subcellularLocation>
        <location evidence="2 10">Secreted</location>
    </subcellularLocation>
</comment>
<dbReference type="Proteomes" id="UP001342314">
    <property type="component" value="Unassembled WGS sequence"/>
</dbReference>
<feature type="region of interest" description="Disordered" evidence="11">
    <location>
        <begin position="241"/>
        <end position="279"/>
    </location>
</feature>
<evidence type="ECO:0000256" key="6">
    <source>
        <dbReference type="ARBA" id="ARBA00022801"/>
    </source>
</evidence>
<name>A0AAV5GVK7_9BASI</name>
<protein>
    <recommendedName>
        <fullName evidence="10">Endo-chitosanase</fullName>
        <ecNumber evidence="10">3.2.1.132</ecNumber>
    </recommendedName>
</protein>
<evidence type="ECO:0000256" key="7">
    <source>
        <dbReference type="ARBA" id="ARBA00023277"/>
    </source>
</evidence>
<dbReference type="GO" id="GO:0005576">
    <property type="term" value="C:extracellular region"/>
    <property type="evidence" value="ECO:0007669"/>
    <property type="project" value="UniProtKB-SubCell"/>
</dbReference>
<dbReference type="AlphaFoldDB" id="A0AAV5GVK7"/>
<sequence>MPWPALLRRRDDVGEGDSISVNPAALFDLPPELSAFVDEVGTGGTFSCDKGGGIVLDTRDGGYKENGAGKDGTHYCGNKAEQPTYVWWVSNMDIDCDGSEGTTGPCASDQSFLGDTAFQDDQGSNIDAQSVQYVVINQGDAFEPTQHNIEPLSVVAVVCNGKLTYGVWADTNALGSMGEASVYLGRVCYGSQINGNYGHSEADVLYIAFPGGKDKTVPDQQGKDAKAMFLLGKKLVEAAFGGDGGEEEEGTAKGGDGTVSASSVTYTAPTGSLGAGAAP</sequence>
<keyword evidence="7" id="KW-0119">Carbohydrate metabolism</keyword>
<evidence type="ECO:0000256" key="9">
    <source>
        <dbReference type="ARBA" id="ARBA00023326"/>
    </source>
</evidence>
<accession>A0AAV5GVK7</accession>
<dbReference type="EC" id="3.2.1.132" evidence="10"/>
<organism evidence="12 13">
    <name type="scientific">Rhodotorula paludigena</name>
    <dbReference type="NCBI Taxonomy" id="86838"/>
    <lineage>
        <taxon>Eukaryota</taxon>
        <taxon>Fungi</taxon>
        <taxon>Dikarya</taxon>
        <taxon>Basidiomycota</taxon>
        <taxon>Pucciniomycotina</taxon>
        <taxon>Microbotryomycetes</taxon>
        <taxon>Sporidiobolales</taxon>
        <taxon>Sporidiobolaceae</taxon>
        <taxon>Rhodotorula</taxon>
    </lineage>
</organism>
<dbReference type="PANTHER" id="PTHR42061">
    <property type="entry name" value="ENDO-CHITOSANASE"/>
    <property type="match status" value="1"/>
</dbReference>
<evidence type="ECO:0000256" key="2">
    <source>
        <dbReference type="ARBA" id="ARBA00004613"/>
    </source>
</evidence>
<keyword evidence="9 10" id="KW-0624">Polysaccharide degradation</keyword>
<comment type="caution">
    <text evidence="12">The sequence shown here is derived from an EMBL/GenBank/DDBJ whole genome shotgun (WGS) entry which is preliminary data.</text>
</comment>
<keyword evidence="13" id="KW-1185">Reference proteome</keyword>
<keyword evidence="8 10" id="KW-0326">Glycosidase</keyword>
<keyword evidence="6 10" id="KW-0378">Hydrolase</keyword>
<evidence type="ECO:0000256" key="4">
    <source>
        <dbReference type="ARBA" id="ARBA00022525"/>
    </source>
</evidence>
<dbReference type="EMBL" id="BQKY01000017">
    <property type="protein sequence ID" value="GJN94318.1"/>
    <property type="molecule type" value="Genomic_DNA"/>
</dbReference>